<dbReference type="AlphaFoldDB" id="A0A830HAN2"/>
<protein>
    <submittedName>
        <fullName evidence="1">Uncharacterized protein</fullName>
    </submittedName>
</protein>
<sequence>MRVAMEVRKQQASAKELRYVAAALRSLDSCETGDGRFTLHDFRVALRLYKSPVMLHASTGIGVAPSPVPMSHPSSSAYPVHQPGNDKIEAYLVQNRMTLSQMFDRFADARAPVGYHVRAPNPHPSTQLVERHRVLFLNVLV</sequence>
<name>A0A830HAN2_9CHLO</name>
<evidence type="ECO:0000313" key="1">
    <source>
        <dbReference type="EMBL" id="GHP02107.1"/>
    </source>
</evidence>
<organism evidence="1 2">
    <name type="scientific">Pycnococcus provasolii</name>
    <dbReference type="NCBI Taxonomy" id="41880"/>
    <lineage>
        <taxon>Eukaryota</taxon>
        <taxon>Viridiplantae</taxon>
        <taxon>Chlorophyta</taxon>
        <taxon>Pseudoscourfieldiophyceae</taxon>
        <taxon>Pseudoscourfieldiales</taxon>
        <taxon>Pycnococcaceae</taxon>
        <taxon>Pycnococcus</taxon>
    </lineage>
</organism>
<comment type="caution">
    <text evidence="1">The sequence shown here is derived from an EMBL/GenBank/DDBJ whole genome shotgun (WGS) entry which is preliminary data.</text>
</comment>
<keyword evidence="2" id="KW-1185">Reference proteome</keyword>
<proteinExistence type="predicted"/>
<dbReference type="Proteomes" id="UP000660262">
    <property type="component" value="Unassembled WGS sequence"/>
</dbReference>
<evidence type="ECO:0000313" key="2">
    <source>
        <dbReference type="Proteomes" id="UP000660262"/>
    </source>
</evidence>
<gene>
    <name evidence="1" type="ORF">PPROV_000086300</name>
</gene>
<reference evidence="1" key="1">
    <citation type="submission" date="2020-10" db="EMBL/GenBank/DDBJ databases">
        <title>Unveiling of a novel bifunctional photoreceptor, Dualchrome1, isolated from a cosmopolitan green alga.</title>
        <authorList>
            <person name="Suzuki S."/>
            <person name="Kawachi M."/>
        </authorList>
    </citation>
    <scope>NUCLEOTIDE SEQUENCE</scope>
    <source>
        <strain evidence="1">NIES 2893</strain>
    </source>
</reference>
<accession>A0A830HAN2</accession>
<dbReference type="EMBL" id="BNJQ01000002">
    <property type="protein sequence ID" value="GHP02107.1"/>
    <property type="molecule type" value="Genomic_DNA"/>
</dbReference>